<dbReference type="GO" id="GO:0004252">
    <property type="term" value="F:serine-type endopeptidase activity"/>
    <property type="evidence" value="ECO:0007669"/>
    <property type="project" value="UniProtKB-UniRule"/>
</dbReference>
<dbReference type="GO" id="GO:0006508">
    <property type="term" value="P:proteolysis"/>
    <property type="evidence" value="ECO:0007669"/>
    <property type="project" value="InterPro"/>
</dbReference>
<dbReference type="HAMAP" id="MF_00015">
    <property type="entry name" value="LexA"/>
    <property type="match status" value="1"/>
</dbReference>
<dbReference type="Pfam" id="PF01726">
    <property type="entry name" value="LexA_DNA_bind"/>
    <property type="match status" value="1"/>
</dbReference>
<comment type="function">
    <text evidence="12">Represses a number of genes involved in the response to DNA damage (SOS response), including recA and lexA. In the presence of single-stranded DNA, RecA interacts with LexA causing an autocatalytic cleavage which disrupts the DNA-binding part of LexA, leading to derepression of the SOS regulon and eventually DNA repair.</text>
</comment>
<proteinExistence type="inferred from homology"/>
<dbReference type="GO" id="GO:0006260">
    <property type="term" value="P:DNA replication"/>
    <property type="evidence" value="ECO:0007669"/>
    <property type="project" value="UniProtKB-UniRule"/>
</dbReference>
<evidence type="ECO:0000256" key="1">
    <source>
        <dbReference type="ARBA" id="ARBA00007484"/>
    </source>
</evidence>
<keyword evidence="3 12" id="KW-0235">DNA replication</keyword>
<keyword evidence="9 12" id="KW-0804">Transcription</keyword>
<reference evidence="16" key="1">
    <citation type="submission" date="2019-11" db="EMBL/GenBank/DDBJ databases">
        <authorList>
            <person name="Feng L."/>
        </authorList>
    </citation>
    <scope>NUCLEOTIDE SEQUENCE</scope>
    <source>
        <strain evidence="16">CParaputrificumLFYP93</strain>
    </source>
</reference>
<keyword evidence="7 12" id="KW-0805">Transcription regulation</keyword>
<dbReference type="InterPro" id="IPR011991">
    <property type="entry name" value="ArsR-like_HTH"/>
</dbReference>
<dbReference type="SUPFAM" id="SSF51306">
    <property type="entry name" value="LexA/Signal peptidase"/>
    <property type="match status" value="1"/>
</dbReference>
<comment type="subunit">
    <text evidence="12">Homodimer.</text>
</comment>
<dbReference type="CDD" id="cd00090">
    <property type="entry name" value="HTH_ARSR"/>
    <property type="match status" value="1"/>
</dbReference>
<dbReference type="NCBIfam" id="TIGR00498">
    <property type="entry name" value="lexA"/>
    <property type="match status" value="1"/>
</dbReference>
<dbReference type="Pfam" id="PF00717">
    <property type="entry name" value="Peptidase_S24"/>
    <property type="match status" value="1"/>
</dbReference>
<dbReference type="InterPro" id="IPR036388">
    <property type="entry name" value="WH-like_DNA-bd_sf"/>
</dbReference>
<name>A0A6N3D0F5_9CLOT</name>
<feature type="site" description="Cleavage; by autolysis" evidence="12">
    <location>
        <begin position="89"/>
        <end position="90"/>
    </location>
</feature>
<dbReference type="GO" id="GO:0045892">
    <property type="term" value="P:negative regulation of DNA-templated transcription"/>
    <property type="evidence" value="ECO:0007669"/>
    <property type="project" value="UniProtKB-UniRule"/>
</dbReference>
<feature type="active site" description="For autocatalytic cleavage activity" evidence="12">
    <location>
        <position position="125"/>
    </location>
</feature>
<evidence type="ECO:0000256" key="5">
    <source>
        <dbReference type="ARBA" id="ARBA00022801"/>
    </source>
</evidence>
<dbReference type="InterPro" id="IPR039418">
    <property type="entry name" value="LexA-like"/>
</dbReference>
<dbReference type="GO" id="GO:0006281">
    <property type="term" value="P:DNA repair"/>
    <property type="evidence" value="ECO:0007669"/>
    <property type="project" value="UniProtKB-UniRule"/>
</dbReference>
<evidence type="ECO:0000259" key="15">
    <source>
        <dbReference type="Pfam" id="PF01726"/>
    </source>
</evidence>
<keyword evidence="10 12" id="KW-0234">DNA repair</keyword>
<dbReference type="SUPFAM" id="SSF46785">
    <property type="entry name" value="Winged helix' DNA-binding domain"/>
    <property type="match status" value="1"/>
</dbReference>
<evidence type="ECO:0000256" key="2">
    <source>
        <dbReference type="ARBA" id="ARBA00022491"/>
    </source>
</evidence>
<dbReference type="InterPro" id="IPR006200">
    <property type="entry name" value="LexA"/>
</dbReference>
<dbReference type="InterPro" id="IPR006197">
    <property type="entry name" value="Peptidase_S24_LexA"/>
</dbReference>
<evidence type="ECO:0000256" key="10">
    <source>
        <dbReference type="ARBA" id="ARBA00023204"/>
    </source>
</evidence>
<comment type="catalytic activity">
    <reaction evidence="12">
        <text>Hydrolysis of Ala-|-Gly bond in repressor LexA.</text>
        <dbReference type="EC" id="3.4.21.88"/>
    </reaction>
</comment>
<dbReference type="EC" id="3.4.21.88" evidence="12"/>
<dbReference type="PANTHER" id="PTHR33516">
    <property type="entry name" value="LEXA REPRESSOR"/>
    <property type="match status" value="1"/>
</dbReference>
<evidence type="ECO:0000256" key="13">
    <source>
        <dbReference type="RuleBase" id="RU003991"/>
    </source>
</evidence>
<dbReference type="InterPro" id="IPR006199">
    <property type="entry name" value="LexA_DNA-bd_dom"/>
</dbReference>
<dbReference type="Gene3D" id="2.10.109.10">
    <property type="entry name" value="Umud Fragment, subunit A"/>
    <property type="match status" value="1"/>
</dbReference>
<evidence type="ECO:0000256" key="3">
    <source>
        <dbReference type="ARBA" id="ARBA00022705"/>
    </source>
</evidence>
<feature type="domain" description="LexA repressor DNA-binding" evidence="15">
    <location>
        <begin position="6"/>
        <end position="65"/>
    </location>
</feature>
<dbReference type="GO" id="GO:0009432">
    <property type="term" value="P:SOS response"/>
    <property type="evidence" value="ECO:0007669"/>
    <property type="project" value="UniProtKB-UniRule"/>
</dbReference>
<dbReference type="InterPro" id="IPR015927">
    <property type="entry name" value="Peptidase_S24_S26A/B/C"/>
</dbReference>
<dbReference type="GO" id="GO:0003677">
    <property type="term" value="F:DNA binding"/>
    <property type="evidence" value="ECO:0007669"/>
    <property type="project" value="UniProtKB-UniRule"/>
</dbReference>
<dbReference type="PRINTS" id="PR00726">
    <property type="entry name" value="LEXASERPTASE"/>
</dbReference>
<accession>A0A6N3D0F5</accession>
<dbReference type="PANTHER" id="PTHR33516:SF2">
    <property type="entry name" value="LEXA REPRESSOR-RELATED"/>
    <property type="match status" value="1"/>
</dbReference>
<gene>
    <name evidence="16" type="primary">lexA_1</name>
    <name evidence="12" type="synonym">lexA</name>
    <name evidence="16" type="ORF">CPLFYP93_01728</name>
</gene>
<dbReference type="EMBL" id="CACRTV010000044">
    <property type="protein sequence ID" value="VYU22736.1"/>
    <property type="molecule type" value="Genomic_DNA"/>
</dbReference>
<keyword evidence="11 12" id="KW-0742">SOS response</keyword>
<feature type="domain" description="Peptidase S24/S26A/S26B/S26C" evidence="14">
    <location>
        <begin position="82"/>
        <end position="195"/>
    </location>
</feature>
<dbReference type="AlphaFoldDB" id="A0A6N3D0F5"/>
<keyword evidence="5 12" id="KW-0378">Hydrolase</keyword>
<feature type="active site" description="For autocatalytic cleavage activity" evidence="12">
    <location>
        <position position="162"/>
    </location>
</feature>
<evidence type="ECO:0000256" key="6">
    <source>
        <dbReference type="ARBA" id="ARBA00022813"/>
    </source>
</evidence>
<keyword evidence="4 12" id="KW-0227">DNA damage</keyword>
<protein>
    <recommendedName>
        <fullName evidence="12">LexA repressor</fullName>
        <ecNumber evidence="12">3.4.21.88</ecNumber>
    </recommendedName>
</protein>
<keyword evidence="8 12" id="KW-0238">DNA-binding</keyword>
<evidence type="ECO:0000256" key="11">
    <source>
        <dbReference type="ARBA" id="ARBA00023236"/>
    </source>
</evidence>
<feature type="DNA-binding region" description="H-T-H motif" evidence="12">
    <location>
        <begin position="28"/>
        <end position="48"/>
    </location>
</feature>
<keyword evidence="6 12" id="KW-0068">Autocatalytic cleavage</keyword>
<evidence type="ECO:0000256" key="4">
    <source>
        <dbReference type="ARBA" id="ARBA00022763"/>
    </source>
</evidence>
<sequence length="201" mass="22671">MLESKDKQKEIYEFLKTYTENKGYPPSVREICEAVSLKSTSTVHGHLKRLEKKGLIKRDPTKPRALEIVELNSTKREMLNIPIVGKVTAGLPILATENIEDTFSLPLDFIKHDRELFMLKVTGDSMINAGIREGDLAIIEQTNAALNGEIVVALIENEATIKRFFKEKDSIRLQPENDSMAPIIVEDCSILGKLVGLFRQY</sequence>
<dbReference type="CDD" id="cd06529">
    <property type="entry name" value="S24_LexA-like"/>
    <property type="match status" value="1"/>
</dbReference>
<comment type="similarity">
    <text evidence="1 12 13">Belongs to the peptidase S24 family.</text>
</comment>
<dbReference type="Gene3D" id="1.10.10.10">
    <property type="entry name" value="Winged helix-like DNA-binding domain superfamily/Winged helix DNA-binding domain"/>
    <property type="match status" value="1"/>
</dbReference>
<dbReference type="RefSeq" id="WP_156561070.1">
    <property type="nucleotide sequence ID" value="NZ_CACRTV010000044.1"/>
</dbReference>
<dbReference type="FunFam" id="2.10.109.10:FF:000001">
    <property type="entry name" value="LexA repressor"/>
    <property type="match status" value="1"/>
</dbReference>
<organism evidence="16">
    <name type="scientific">Clostridium paraputrificum</name>
    <dbReference type="NCBI Taxonomy" id="29363"/>
    <lineage>
        <taxon>Bacteria</taxon>
        <taxon>Bacillati</taxon>
        <taxon>Bacillota</taxon>
        <taxon>Clostridia</taxon>
        <taxon>Eubacteriales</taxon>
        <taxon>Clostridiaceae</taxon>
        <taxon>Clostridium</taxon>
    </lineage>
</organism>
<evidence type="ECO:0000256" key="7">
    <source>
        <dbReference type="ARBA" id="ARBA00023015"/>
    </source>
</evidence>
<evidence type="ECO:0000259" key="14">
    <source>
        <dbReference type="Pfam" id="PF00717"/>
    </source>
</evidence>
<dbReference type="InterPro" id="IPR050077">
    <property type="entry name" value="LexA_repressor"/>
</dbReference>
<evidence type="ECO:0000313" key="16">
    <source>
        <dbReference type="EMBL" id="VYU22736.1"/>
    </source>
</evidence>
<dbReference type="InterPro" id="IPR036390">
    <property type="entry name" value="WH_DNA-bd_sf"/>
</dbReference>
<evidence type="ECO:0000256" key="9">
    <source>
        <dbReference type="ARBA" id="ARBA00023163"/>
    </source>
</evidence>
<evidence type="ECO:0000256" key="8">
    <source>
        <dbReference type="ARBA" id="ARBA00023125"/>
    </source>
</evidence>
<evidence type="ECO:0000256" key="12">
    <source>
        <dbReference type="HAMAP-Rule" id="MF_00015"/>
    </source>
</evidence>
<keyword evidence="2 12" id="KW-0678">Repressor</keyword>
<dbReference type="InterPro" id="IPR036286">
    <property type="entry name" value="LexA/Signal_pep-like_sf"/>
</dbReference>